<dbReference type="EMBL" id="BONJ01000029">
    <property type="protein sequence ID" value="GIG16930.1"/>
    <property type="molecule type" value="Genomic_DNA"/>
</dbReference>
<evidence type="ECO:0000313" key="2">
    <source>
        <dbReference type="EMBL" id="GIG16930.1"/>
    </source>
</evidence>
<evidence type="ECO:0000256" key="1">
    <source>
        <dbReference type="ARBA" id="ARBA00001935"/>
    </source>
</evidence>
<protein>
    <recommendedName>
        <fullName evidence="4">Lipoprotein</fullName>
    </recommendedName>
</protein>
<reference evidence="2" key="1">
    <citation type="submission" date="2021-01" db="EMBL/GenBank/DDBJ databases">
        <title>Whole genome shotgun sequence of Catellatospora methionotrophica NBRC 14553.</title>
        <authorList>
            <person name="Komaki H."/>
            <person name="Tamura T."/>
        </authorList>
    </citation>
    <scope>NUCLEOTIDE SEQUENCE</scope>
    <source>
        <strain evidence="2">NBRC 14553</strain>
    </source>
</reference>
<evidence type="ECO:0000313" key="3">
    <source>
        <dbReference type="Proteomes" id="UP000660339"/>
    </source>
</evidence>
<dbReference type="InterPro" id="IPR006311">
    <property type="entry name" value="TAT_signal"/>
</dbReference>
<dbReference type="PROSITE" id="PS51257">
    <property type="entry name" value="PROKAR_LIPOPROTEIN"/>
    <property type="match status" value="1"/>
</dbReference>
<organism evidence="2 3">
    <name type="scientific">Catellatospora methionotrophica</name>
    <dbReference type="NCBI Taxonomy" id="121620"/>
    <lineage>
        <taxon>Bacteria</taxon>
        <taxon>Bacillati</taxon>
        <taxon>Actinomycetota</taxon>
        <taxon>Actinomycetes</taxon>
        <taxon>Micromonosporales</taxon>
        <taxon>Micromonosporaceae</taxon>
        <taxon>Catellatospora</taxon>
    </lineage>
</organism>
<gene>
    <name evidence="2" type="ORF">Cme02nite_52620</name>
</gene>
<dbReference type="InterPro" id="IPR015943">
    <property type="entry name" value="WD40/YVTN_repeat-like_dom_sf"/>
</dbReference>
<dbReference type="AlphaFoldDB" id="A0A8J3LLU8"/>
<keyword evidence="3" id="KW-1185">Reference proteome</keyword>
<proteinExistence type="predicted"/>
<comment type="caution">
    <text evidence="2">The sequence shown here is derived from an EMBL/GenBank/DDBJ whole genome shotgun (WGS) entry which is preliminary data.</text>
</comment>
<dbReference type="Proteomes" id="UP000660339">
    <property type="component" value="Unassembled WGS sequence"/>
</dbReference>
<dbReference type="InterPro" id="IPR011045">
    <property type="entry name" value="N2O_reductase_N"/>
</dbReference>
<dbReference type="Gene3D" id="2.130.10.10">
    <property type="entry name" value="YVTN repeat-like/Quinoprotein amine dehydrogenase"/>
    <property type="match status" value="1"/>
</dbReference>
<dbReference type="RefSeq" id="WP_166386239.1">
    <property type="nucleotide sequence ID" value="NZ_BAAATT010000015.1"/>
</dbReference>
<evidence type="ECO:0008006" key="4">
    <source>
        <dbReference type="Google" id="ProtNLM"/>
    </source>
</evidence>
<sequence length="407" mass="42261">MTNRRDVLALFGAGAVAALTGCRTASPTTPAGVPDLVLVRTGGGLAVLRPSGMDHLGAGLATPDGATVYAATPVGVHTELTAIETRTGRRTAGPRLAGAWEPRVASANGRLVALAAPGSGEVTHVPSGRARTPLVIADGVREMARLELAGNIVPDAFTSGGEGLFVLDWLPASAPDRYRVRRVDVATGQASALLTKVKTPVPPGAEEEMSGEGRMAVYAPNRQVLYTLYTHQPDHRHTRDLVAGRPGNVHAFVHTLHLAEQWAFCVDLPAPFGEGPGAGHALAITPEGGEFHVVDVTSGHHATVETQGLSVRETGAGPRGTGTAYAAATFRQVLVAVGSRVHVLPRDAAPVWRDWDAGGVVRGLAASPDGKRVYAALPDTLTWFDAETGQRLGSVAVPGLSALNRVL</sequence>
<dbReference type="SUPFAM" id="SSF50974">
    <property type="entry name" value="Nitrous oxide reductase, N-terminal domain"/>
    <property type="match status" value="1"/>
</dbReference>
<accession>A0A8J3LLU8</accession>
<name>A0A8J3LLU8_9ACTN</name>
<dbReference type="PROSITE" id="PS51318">
    <property type="entry name" value="TAT"/>
    <property type="match status" value="1"/>
</dbReference>
<comment type="cofactor">
    <cofactor evidence="1">
        <name>Cu cation</name>
        <dbReference type="ChEBI" id="CHEBI:23378"/>
    </cofactor>
</comment>